<feature type="region of interest" description="Disordered" evidence="1">
    <location>
        <begin position="20"/>
        <end position="52"/>
    </location>
</feature>
<evidence type="ECO:0000313" key="2">
    <source>
        <dbReference type="EMBL" id="PLW58674.1"/>
    </source>
</evidence>
<reference evidence="2 3" key="1">
    <citation type="submission" date="2017-11" db="EMBL/GenBank/DDBJ databases">
        <title>De novo assembly and phasing of dikaryotic genomes from two isolates of Puccinia coronata f. sp. avenae, the causal agent of oat crown rust.</title>
        <authorList>
            <person name="Miller M.E."/>
            <person name="Zhang Y."/>
            <person name="Omidvar V."/>
            <person name="Sperschneider J."/>
            <person name="Schwessinger B."/>
            <person name="Raley C."/>
            <person name="Palmer J.M."/>
            <person name="Garnica D."/>
            <person name="Upadhyaya N."/>
            <person name="Rathjen J."/>
            <person name="Taylor J.M."/>
            <person name="Park R.F."/>
            <person name="Dodds P.N."/>
            <person name="Hirsch C.D."/>
            <person name="Kianian S.F."/>
            <person name="Figueroa M."/>
        </authorList>
    </citation>
    <scope>NUCLEOTIDE SEQUENCE [LARGE SCALE GENOMIC DNA]</scope>
    <source>
        <strain evidence="2">12NC29</strain>
    </source>
</reference>
<dbReference type="Proteomes" id="UP000235388">
    <property type="component" value="Unassembled WGS sequence"/>
</dbReference>
<name>A0A2N5W8V8_9BASI</name>
<feature type="compositionally biased region" description="Basic and acidic residues" evidence="1">
    <location>
        <begin position="43"/>
        <end position="52"/>
    </location>
</feature>
<keyword evidence="3" id="KW-1185">Reference proteome</keyword>
<gene>
    <name evidence="2" type="ORF">PCANC_00113</name>
</gene>
<dbReference type="EMBL" id="PGCJ01000002">
    <property type="protein sequence ID" value="PLW58674.1"/>
    <property type="molecule type" value="Genomic_DNA"/>
</dbReference>
<evidence type="ECO:0000313" key="3">
    <source>
        <dbReference type="Proteomes" id="UP000235388"/>
    </source>
</evidence>
<accession>A0A2N5W8V8</accession>
<dbReference type="AlphaFoldDB" id="A0A2N5W8V8"/>
<protein>
    <submittedName>
        <fullName evidence="2">Uncharacterized protein</fullName>
    </submittedName>
</protein>
<sequence length="52" mass="5444">MGAGATTLGGKCGGWLYGMHGNGVSSRMRPGTRSLNSVKKRREPVPARDAVD</sequence>
<evidence type="ECO:0000256" key="1">
    <source>
        <dbReference type="SAM" id="MobiDB-lite"/>
    </source>
</evidence>
<organism evidence="2 3">
    <name type="scientific">Puccinia coronata f. sp. avenae</name>
    <dbReference type="NCBI Taxonomy" id="200324"/>
    <lineage>
        <taxon>Eukaryota</taxon>
        <taxon>Fungi</taxon>
        <taxon>Dikarya</taxon>
        <taxon>Basidiomycota</taxon>
        <taxon>Pucciniomycotina</taxon>
        <taxon>Pucciniomycetes</taxon>
        <taxon>Pucciniales</taxon>
        <taxon>Pucciniaceae</taxon>
        <taxon>Puccinia</taxon>
    </lineage>
</organism>
<comment type="caution">
    <text evidence="2">The sequence shown here is derived from an EMBL/GenBank/DDBJ whole genome shotgun (WGS) entry which is preliminary data.</text>
</comment>
<proteinExistence type="predicted"/>